<feature type="compositionally biased region" description="Pro residues" evidence="1">
    <location>
        <begin position="164"/>
        <end position="177"/>
    </location>
</feature>
<reference evidence="2" key="1">
    <citation type="submission" date="2023-03" db="EMBL/GenBank/DDBJ databases">
        <title>Massive genome expansion in bonnet fungi (Mycena s.s.) driven by repeated elements and novel gene families across ecological guilds.</title>
        <authorList>
            <consortium name="Lawrence Berkeley National Laboratory"/>
            <person name="Harder C.B."/>
            <person name="Miyauchi S."/>
            <person name="Viragh M."/>
            <person name="Kuo A."/>
            <person name="Thoen E."/>
            <person name="Andreopoulos B."/>
            <person name="Lu D."/>
            <person name="Skrede I."/>
            <person name="Drula E."/>
            <person name="Henrissat B."/>
            <person name="Morin E."/>
            <person name="Kohler A."/>
            <person name="Barry K."/>
            <person name="LaButti K."/>
            <person name="Morin E."/>
            <person name="Salamov A."/>
            <person name="Lipzen A."/>
            <person name="Mereny Z."/>
            <person name="Hegedus B."/>
            <person name="Baldrian P."/>
            <person name="Stursova M."/>
            <person name="Weitz H."/>
            <person name="Taylor A."/>
            <person name="Grigoriev I.V."/>
            <person name="Nagy L.G."/>
            <person name="Martin F."/>
            <person name="Kauserud H."/>
        </authorList>
    </citation>
    <scope>NUCLEOTIDE SEQUENCE</scope>
    <source>
        <strain evidence="2">CBHHK200</strain>
    </source>
</reference>
<dbReference type="EMBL" id="JARJCM010000124">
    <property type="protein sequence ID" value="KAJ7027458.1"/>
    <property type="molecule type" value="Genomic_DNA"/>
</dbReference>
<dbReference type="Proteomes" id="UP001218188">
    <property type="component" value="Unassembled WGS sequence"/>
</dbReference>
<sequence length="188" mass="20581">MLNNTHPPFYTLGLRVALVAPTGLARAHGRFSAWRAPPLAPALLRLDPPQRRDTALMRPVRSPACTRPPAPGSTLAMPIPPQSTLLQHGPRVSRPALPLRVRRGFSARRAARSPACTRPSPPESTPATLPPPRGTLPPHALRVYRPALPLRVRHGRFSARRAPPLAPALPRPNPPQRRLPHVHYLGAR</sequence>
<name>A0AAD6WU74_9AGAR</name>
<evidence type="ECO:0000313" key="3">
    <source>
        <dbReference type="Proteomes" id="UP001218188"/>
    </source>
</evidence>
<organism evidence="2 3">
    <name type="scientific">Mycena alexandri</name>
    <dbReference type="NCBI Taxonomy" id="1745969"/>
    <lineage>
        <taxon>Eukaryota</taxon>
        <taxon>Fungi</taxon>
        <taxon>Dikarya</taxon>
        <taxon>Basidiomycota</taxon>
        <taxon>Agaricomycotina</taxon>
        <taxon>Agaricomycetes</taxon>
        <taxon>Agaricomycetidae</taxon>
        <taxon>Agaricales</taxon>
        <taxon>Marasmiineae</taxon>
        <taxon>Mycenaceae</taxon>
        <taxon>Mycena</taxon>
    </lineage>
</organism>
<keyword evidence="3" id="KW-1185">Reference proteome</keyword>
<accession>A0AAD6WU74</accession>
<proteinExistence type="predicted"/>
<gene>
    <name evidence="2" type="ORF">C8F04DRAFT_1294335</name>
</gene>
<protein>
    <submittedName>
        <fullName evidence="2">Uncharacterized protein</fullName>
    </submittedName>
</protein>
<feature type="region of interest" description="Disordered" evidence="1">
    <location>
        <begin position="156"/>
        <end position="180"/>
    </location>
</feature>
<evidence type="ECO:0000313" key="2">
    <source>
        <dbReference type="EMBL" id="KAJ7027458.1"/>
    </source>
</evidence>
<dbReference type="AlphaFoldDB" id="A0AAD6WU74"/>
<comment type="caution">
    <text evidence="2">The sequence shown here is derived from an EMBL/GenBank/DDBJ whole genome shotgun (WGS) entry which is preliminary data.</text>
</comment>
<feature type="compositionally biased region" description="Pro residues" evidence="1">
    <location>
        <begin position="119"/>
        <end position="135"/>
    </location>
</feature>
<evidence type="ECO:0000256" key="1">
    <source>
        <dbReference type="SAM" id="MobiDB-lite"/>
    </source>
</evidence>
<feature type="region of interest" description="Disordered" evidence="1">
    <location>
        <begin position="106"/>
        <end position="138"/>
    </location>
</feature>